<dbReference type="InterPro" id="IPR011016">
    <property type="entry name" value="Znf_RING-CH"/>
</dbReference>
<dbReference type="SUPFAM" id="SSF57850">
    <property type="entry name" value="RING/U-box"/>
    <property type="match status" value="1"/>
</dbReference>
<reference evidence="7" key="2">
    <citation type="submission" date="2025-08" db="UniProtKB">
        <authorList>
            <consortium name="RefSeq"/>
        </authorList>
    </citation>
    <scope>IDENTIFICATION</scope>
    <source>
        <tissue evidence="7">Young leaves</tissue>
    </source>
</reference>
<dbReference type="PANTHER" id="PTHR23012:SF180">
    <property type="entry name" value="RING_FYVE_PHD ZINC FINGER SUPERFAMILY PROTEIN"/>
    <property type="match status" value="1"/>
</dbReference>
<feature type="transmembrane region" description="Helical" evidence="4">
    <location>
        <begin position="210"/>
        <end position="234"/>
    </location>
</feature>
<evidence type="ECO:0000259" key="5">
    <source>
        <dbReference type="PROSITE" id="PS51292"/>
    </source>
</evidence>
<feature type="transmembrane region" description="Helical" evidence="4">
    <location>
        <begin position="180"/>
        <end position="198"/>
    </location>
</feature>
<dbReference type="PROSITE" id="PS51292">
    <property type="entry name" value="ZF_RING_CH"/>
    <property type="match status" value="1"/>
</dbReference>
<evidence type="ECO:0000313" key="7">
    <source>
        <dbReference type="RefSeq" id="XP_038989624.1"/>
    </source>
</evidence>
<evidence type="ECO:0000256" key="1">
    <source>
        <dbReference type="ARBA" id="ARBA00022723"/>
    </source>
</evidence>
<gene>
    <name evidence="7" type="primary">LOC103715377</name>
</gene>
<accession>A0A8B9B1K2</accession>
<dbReference type="GO" id="GO:0004842">
    <property type="term" value="F:ubiquitin-protein transferase activity"/>
    <property type="evidence" value="ECO:0007669"/>
    <property type="project" value="TreeGrafter"/>
</dbReference>
<dbReference type="RefSeq" id="XP_038989624.1">
    <property type="nucleotide sequence ID" value="XM_039133696.1"/>
</dbReference>
<dbReference type="AlphaFoldDB" id="A0A8B9B1K2"/>
<dbReference type="GO" id="GO:0016567">
    <property type="term" value="P:protein ubiquitination"/>
    <property type="evidence" value="ECO:0007669"/>
    <property type="project" value="TreeGrafter"/>
</dbReference>
<dbReference type="Pfam" id="PF12428">
    <property type="entry name" value="DUF3675"/>
    <property type="match status" value="1"/>
</dbReference>
<dbReference type="InterPro" id="IPR013083">
    <property type="entry name" value="Znf_RING/FYVE/PHD"/>
</dbReference>
<dbReference type="Gene3D" id="3.30.40.10">
    <property type="entry name" value="Zinc/RING finger domain, C3HC4 (zinc finger)"/>
    <property type="match status" value="1"/>
</dbReference>
<proteinExistence type="predicted"/>
<organism evidence="6 7">
    <name type="scientific">Phoenix dactylifera</name>
    <name type="common">Date palm</name>
    <dbReference type="NCBI Taxonomy" id="42345"/>
    <lineage>
        <taxon>Eukaryota</taxon>
        <taxon>Viridiplantae</taxon>
        <taxon>Streptophyta</taxon>
        <taxon>Embryophyta</taxon>
        <taxon>Tracheophyta</taxon>
        <taxon>Spermatophyta</taxon>
        <taxon>Magnoliopsida</taxon>
        <taxon>Liliopsida</taxon>
        <taxon>Arecaceae</taxon>
        <taxon>Coryphoideae</taxon>
        <taxon>Phoeniceae</taxon>
        <taxon>Phoenix</taxon>
    </lineage>
</organism>
<dbReference type="OrthoDB" id="1403449at2759"/>
<protein>
    <submittedName>
        <fullName evidence="7">E3 ubiquitin-protein ligase MARCHF8-like isoform X1</fullName>
    </submittedName>
</protein>
<sequence>MSDEVVVNVDSLVAKAAAALEAGNGAGGDGGVGSGAAASLMLAPEGGVPEIKIFIESPGASASGTKNDSVVQCKICHDEGLESEMETPCGCAGTIKFSHRKCVQKWCDLKGDIICEICHQEYRPNYSVAPESETNRRSNLDSRLNNARFLAFSAGAENDFVPSDSEDEESDRGVSCFRSAGFVVMVLLFIRHLLMIIVDTGLVQDPSSKYFKMFVDFAGFLLPAYVLLRSLCLIQWRRWRRWHRVRY</sequence>
<keyword evidence="3" id="KW-0862">Zinc</keyword>
<evidence type="ECO:0000313" key="6">
    <source>
        <dbReference type="Proteomes" id="UP000228380"/>
    </source>
</evidence>
<dbReference type="PANTHER" id="PTHR23012">
    <property type="entry name" value="RING/FYVE/PHD ZINC FINGER DOMAIN-CONTAINING"/>
    <property type="match status" value="1"/>
</dbReference>
<keyword evidence="1" id="KW-0479">Metal-binding</keyword>
<keyword evidence="6" id="KW-1185">Reference proteome</keyword>
<dbReference type="SMART" id="SM00744">
    <property type="entry name" value="RINGv"/>
    <property type="match status" value="1"/>
</dbReference>
<dbReference type="GO" id="GO:0016020">
    <property type="term" value="C:membrane"/>
    <property type="evidence" value="ECO:0007669"/>
    <property type="project" value="TreeGrafter"/>
</dbReference>
<evidence type="ECO:0000256" key="2">
    <source>
        <dbReference type="ARBA" id="ARBA00022771"/>
    </source>
</evidence>
<keyword evidence="4" id="KW-1133">Transmembrane helix</keyword>
<dbReference type="InterPro" id="IPR022143">
    <property type="entry name" value="DUF3675"/>
</dbReference>
<feature type="domain" description="RING-CH-type" evidence="5">
    <location>
        <begin position="65"/>
        <end position="125"/>
    </location>
</feature>
<keyword evidence="2" id="KW-0863">Zinc-finger</keyword>
<name>A0A8B9B1K2_PHODC</name>
<keyword evidence="4" id="KW-0812">Transmembrane</keyword>
<dbReference type="InterPro" id="IPR033275">
    <property type="entry name" value="MARCH-like"/>
</dbReference>
<reference evidence="6" key="1">
    <citation type="journal article" date="2019" name="Nat. Commun.">
        <title>Genome-wide association mapping of date palm fruit traits.</title>
        <authorList>
            <person name="Hazzouri K.M."/>
            <person name="Gros-Balthazard M."/>
            <person name="Flowers J.M."/>
            <person name="Copetti D."/>
            <person name="Lemansour A."/>
            <person name="Lebrun M."/>
            <person name="Masmoudi K."/>
            <person name="Ferrand S."/>
            <person name="Dhar M.I."/>
            <person name="Fresquez Z.A."/>
            <person name="Rosas U."/>
            <person name="Zhang J."/>
            <person name="Talag J."/>
            <person name="Lee S."/>
            <person name="Kudrna D."/>
            <person name="Powell R.F."/>
            <person name="Leitch I.J."/>
            <person name="Krueger R.R."/>
            <person name="Wing R.A."/>
            <person name="Amiri K.M.A."/>
            <person name="Purugganan M.D."/>
        </authorList>
    </citation>
    <scope>NUCLEOTIDE SEQUENCE [LARGE SCALE GENOMIC DNA]</scope>
    <source>
        <strain evidence="6">cv. Khalas</strain>
    </source>
</reference>
<evidence type="ECO:0000256" key="3">
    <source>
        <dbReference type="ARBA" id="ARBA00022833"/>
    </source>
</evidence>
<dbReference type="Pfam" id="PF12906">
    <property type="entry name" value="RINGv"/>
    <property type="match status" value="1"/>
</dbReference>
<dbReference type="Proteomes" id="UP000228380">
    <property type="component" value="Chromosome 14"/>
</dbReference>
<keyword evidence="4" id="KW-0472">Membrane</keyword>
<evidence type="ECO:0000256" key="4">
    <source>
        <dbReference type="SAM" id="Phobius"/>
    </source>
</evidence>
<dbReference type="CDD" id="cd16495">
    <property type="entry name" value="RING_CH-C4HC3_MARCH"/>
    <property type="match status" value="1"/>
</dbReference>
<dbReference type="GeneID" id="103715377"/>
<dbReference type="GO" id="GO:0008270">
    <property type="term" value="F:zinc ion binding"/>
    <property type="evidence" value="ECO:0007669"/>
    <property type="project" value="UniProtKB-KW"/>
</dbReference>